<dbReference type="Proteomes" id="UP000509782">
    <property type="component" value="Chromosome"/>
</dbReference>
<reference evidence="3 5" key="1">
    <citation type="submission" date="2020-05" db="EMBL/GenBank/DDBJ databases">
        <title>FDA dAtabase for Regulatory Grade micrObial Sequences (FDA-ARGOS): Supporting development and validation of Infectious Disease Dx tests.</title>
        <authorList>
            <person name="Sproer C."/>
            <person name="Gronow S."/>
            <person name="Severitt S."/>
            <person name="Schroder I."/>
            <person name="Tallon L."/>
            <person name="Sadzewicz L."/>
            <person name="Zhao X."/>
            <person name="Vavikolanu K."/>
            <person name="Mehta A."/>
            <person name="Aluvathingal J."/>
            <person name="Nadendla S."/>
            <person name="Myers T."/>
            <person name="Yan Y."/>
            <person name="Sichtig H."/>
        </authorList>
    </citation>
    <scope>NUCLEOTIDE SEQUENCE [LARGE SCALE GENOMIC DNA]</scope>
    <source>
        <strain evidence="3 5">FDAARGOS_787</strain>
    </source>
</reference>
<dbReference type="OrthoDB" id="8678477at2"/>
<accession>A0A3R9H815</accession>
<evidence type="ECO:0000313" key="4">
    <source>
        <dbReference type="EMBL" id="XAN16398.1"/>
    </source>
</evidence>
<dbReference type="AlphaFoldDB" id="A0A3R9H815"/>
<dbReference type="Pfam" id="PF03401">
    <property type="entry name" value="TctC"/>
    <property type="match status" value="1"/>
</dbReference>
<dbReference type="PANTHER" id="PTHR42928:SF5">
    <property type="entry name" value="BLR1237 PROTEIN"/>
    <property type="match status" value="1"/>
</dbReference>
<comment type="similarity">
    <text evidence="1">Belongs to the UPF0065 (bug) family.</text>
</comment>
<dbReference type="EMBL" id="CP054569">
    <property type="protein sequence ID" value="QKQ49236.1"/>
    <property type="molecule type" value="Genomic_DNA"/>
</dbReference>
<dbReference type="Gene3D" id="3.40.190.10">
    <property type="entry name" value="Periplasmic binding protein-like II"/>
    <property type="match status" value="1"/>
</dbReference>
<keyword evidence="2" id="KW-0732">Signal</keyword>
<sequence length="318" mass="33855">MKRLIKLLIGVTLAVGAQASYAFPDKPIRLIVPYPPGTGTDTLARYTARQLEARLGQPVIAENRPGASGIIATQTVVSAAPDGYTLLLAANAPVATNVAAFAKLPYDPLTDLAPVAVLAQAPMGFYVYQDSPYKSVADLVAAAKKEPKKLNYGAGSATYQIATEWFLSLAQASANGISYKGAGPALNDLAGKQVDFVIAEYSGAQALVQAGKLRLLAVTTHERLASAPDVPTLQELGYKDFFKVAWWAMFAPAKTPAPVVKTLQDALLAIYAEPKTRDFLAQSNFISFIGDAEALARFQKKEIELEIATAQSANIPKQ</sequence>
<feature type="signal peptide" evidence="2">
    <location>
        <begin position="1"/>
        <end position="22"/>
    </location>
</feature>
<dbReference type="CDD" id="cd07012">
    <property type="entry name" value="PBP2_Bug_TTT"/>
    <property type="match status" value="1"/>
</dbReference>
<organism evidence="3 5">
    <name type="scientific">Achromobacter denitrificans</name>
    <name type="common">Alcaligenes denitrificans</name>
    <dbReference type="NCBI Taxonomy" id="32002"/>
    <lineage>
        <taxon>Bacteria</taxon>
        <taxon>Pseudomonadati</taxon>
        <taxon>Pseudomonadota</taxon>
        <taxon>Betaproteobacteria</taxon>
        <taxon>Burkholderiales</taxon>
        <taxon>Alcaligenaceae</taxon>
        <taxon>Achromobacter</taxon>
    </lineage>
</organism>
<dbReference type="Proteomes" id="UP001446337">
    <property type="component" value="Chromosome"/>
</dbReference>
<dbReference type="EMBL" id="CP154792">
    <property type="protein sequence ID" value="XAN16398.1"/>
    <property type="molecule type" value="Genomic_DNA"/>
</dbReference>
<reference evidence="4 6" key="2">
    <citation type="submission" date="2024-05" db="EMBL/GenBank/DDBJ databases">
        <title>Achromobacter denitrificans. BP1, complete genome.</title>
        <authorList>
            <person name="Zhang B."/>
        </authorList>
    </citation>
    <scope>NUCLEOTIDE SEQUENCE [LARGE SCALE GENOMIC DNA]</scope>
    <source>
        <strain evidence="4 6">BP1</strain>
    </source>
</reference>
<dbReference type="SUPFAM" id="SSF53850">
    <property type="entry name" value="Periplasmic binding protein-like II"/>
    <property type="match status" value="1"/>
</dbReference>
<dbReference type="STRING" id="32002.BVK87_23230"/>
<keyword evidence="6" id="KW-1185">Reference proteome</keyword>
<dbReference type="InterPro" id="IPR005064">
    <property type="entry name" value="BUG"/>
</dbReference>
<dbReference type="RefSeq" id="WP_088148367.1">
    <property type="nucleotide sequence ID" value="NZ_BLWG01000037.1"/>
</dbReference>
<evidence type="ECO:0000313" key="3">
    <source>
        <dbReference type="EMBL" id="QKQ49236.1"/>
    </source>
</evidence>
<evidence type="ECO:0000256" key="1">
    <source>
        <dbReference type="ARBA" id="ARBA00006987"/>
    </source>
</evidence>
<name>A0A3R9H815_ACHDE</name>
<dbReference type="Gene3D" id="3.40.190.150">
    <property type="entry name" value="Bordetella uptake gene, domain 1"/>
    <property type="match status" value="1"/>
</dbReference>
<evidence type="ECO:0000313" key="5">
    <source>
        <dbReference type="Proteomes" id="UP000509782"/>
    </source>
</evidence>
<evidence type="ECO:0000313" key="6">
    <source>
        <dbReference type="Proteomes" id="UP001446337"/>
    </source>
</evidence>
<proteinExistence type="inferred from homology"/>
<dbReference type="PANTHER" id="PTHR42928">
    <property type="entry name" value="TRICARBOXYLATE-BINDING PROTEIN"/>
    <property type="match status" value="1"/>
</dbReference>
<feature type="chain" id="PRO_5030082782" evidence="2">
    <location>
        <begin position="23"/>
        <end position="318"/>
    </location>
</feature>
<evidence type="ECO:0000256" key="2">
    <source>
        <dbReference type="SAM" id="SignalP"/>
    </source>
</evidence>
<protein>
    <submittedName>
        <fullName evidence="3">Tripartite tricarboxylate transporter substrate binding protein</fullName>
    </submittedName>
</protein>
<dbReference type="PIRSF" id="PIRSF017082">
    <property type="entry name" value="YflP"/>
    <property type="match status" value="1"/>
</dbReference>
<gene>
    <name evidence="4" type="ORF">AAIK43_34385</name>
    <name evidence="3" type="ORF">FOC81_22015</name>
</gene>
<dbReference type="InterPro" id="IPR042100">
    <property type="entry name" value="Bug_dom1"/>
</dbReference>